<sequence length="152" mass="17538">LKSKTAMYSADFKWCAVTLHYANAVSYAVVARVLGVSGRSVKMWYISRRLGKEREAWPVYPADIVAYVASYAKDHPCFYVEVLLAEVKRRFPERFETSLLRASFGYSGLSSIFLRRTKKTVPFEVDIYLAKLQCFYSYPEQLFFLDDIPKTG</sequence>
<reference evidence="1" key="1">
    <citation type="submission" date="2020-03" db="EMBL/GenBank/DDBJ databases">
        <title>Hybrid Assembly of Korean Phytophthora infestans isolates.</title>
        <authorList>
            <person name="Prokchorchik M."/>
            <person name="Lee Y."/>
            <person name="Seo J."/>
            <person name="Cho J.-H."/>
            <person name="Park Y.-E."/>
            <person name="Jang D.-C."/>
            <person name="Im J.-S."/>
            <person name="Choi J.-G."/>
            <person name="Park H.-J."/>
            <person name="Lee G.-B."/>
            <person name="Lee Y.-G."/>
            <person name="Hong S.-Y."/>
            <person name="Cho K."/>
            <person name="Sohn K.H."/>
        </authorList>
    </citation>
    <scope>NUCLEOTIDE SEQUENCE</scope>
    <source>
        <strain evidence="1">KR_2_A2</strain>
    </source>
</reference>
<name>A0A8S9U9R0_PHYIN</name>
<protein>
    <submittedName>
        <fullName evidence="1">Uncharacterized protein</fullName>
    </submittedName>
</protein>
<accession>A0A8S9U9R0</accession>
<comment type="caution">
    <text evidence="1">The sequence shown here is derived from an EMBL/GenBank/DDBJ whole genome shotgun (WGS) entry which is preliminary data.</text>
</comment>
<feature type="non-terminal residue" evidence="1">
    <location>
        <position position="152"/>
    </location>
</feature>
<gene>
    <name evidence="1" type="ORF">GN958_ATG13190</name>
</gene>
<dbReference type="AlphaFoldDB" id="A0A8S9U9R0"/>
<proteinExistence type="predicted"/>
<dbReference type="Proteomes" id="UP000704712">
    <property type="component" value="Unassembled WGS sequence"/>
</dbReference>
<organism evidence="1 2">
    <name type="scientific">Phytophthora infestans</name>
    <name type="common">Potato late blight agent</name>
    <name type="synonym">Botrytis infestans</name>
    <dbReference type="NCBI Taxonomy" id="4787"/>
    <lineage>
        <taxon>Eukaryota</taxon>
        <taxon>Sar</taxon>
        <taxon>Stramenopiles</taxon>
        <taxon>Oomycota</taxon>
        <taxon>Peronosporomycetes</taxon>
        <taxon>Peronosporales</taxon>
        <taxon>Peronosporaceae</taxon>
        <taxon>Phytophthora</taxon>
    </lineage>
</organism>
<feature type="non-terminal residue" evidence="1">
    <location>
        <position position="1"/>
    </location>
</feature>
<evidence type="ECO:0000313" key="1">
    <source>
        <dbReference type="EMBL" id="KAF4137621.1"/>
    </source>
</evidence>
<dbReference type="EMBL" id="JAACNO010001774">
    <property type="protein sequence ID" value="KAF4137621.1"/>
    <property type="molecule type" value="Genomic_DNA"/>
</dbReference>
<evidence type="ECO:0000313" key="2">
    <source>
        <dbReference type="Proteomes" id="UP000704712"/>
    </source>
</evidence>